<dbReference type="Gene3D" id="3.40.50.2300">
    <property type="match status" value="1"/>
</dbReference>
<feature type="modified residue" description="4-aspartylphosphate" evidence="3">
    <location>
        <position position="54"/>
    </location>
</feature>
<dbReference type="SMART" id="SM00448">
    <property type="entry name" value="REC"/>
    <property type="match status" value="1"/>
</dbReference>
<dbReference type="SMART" id="SM00850">
    <property type="entry name" value="LytTR"/>
    <property type="match status" value="1"/>
</dbReference>
<dbReference type="SUPFAM" id="SSF52172">
    <property type="entry name" value="CheY-like"/>
    <property type="match status" value="1"/>
</dbReference>
<evidence type="ECO:0000313" key="6">
    <source>
        <dbReference type="EMBL" id="SMF97258.1"/>
    </source>
</evidence>
<dbReference type="GO" id="GO:0006355">
    <property type="term" value="P:regulation of DNA-templated transcription"/>
    <property type="evidence" value="ECO:0007669"/>
    <property type="project" value="TreeGrafter"/>
</dbReference>
<reference evidence="6 7" key="1">
    <citation type="submission" date="2016-12" db="EMBL/GenBank/DDBJ databases">
        <authorList>
            <person name="Song W.-J."/>
            <person name="Kurnit D.M."/>
        </authorList>
    </citation>
    <scope>NUCLEOTIDE SEQUENCE [LARGE SCALE GENOMIC DNA]</scope>
    <source>
        <strain evidence="6 7">175</strain>
    </source>
</reference>
<organism evidence="6 7">
    <name type="scientific">Methylomagnum ishizawai</name>
    <dbReference type="NCBI Taxonomy" id="1760988"/>
    <lineage>
        <taxon>Bacteria</taxon>
        <taxon>Pseudomonadati</taxon>
        <taxon>Pseudomonadota</taxon>
        <taxon>Gammaproteobacteria</taxon>
        <taxon>Methylococcales</taxon>
        <taxon>Methylococcaceae</taxon>
        <taxon>Methylomagnum</taxon>
    </lineage>
</organism>
<dbReference type="EMBL" id="FXAM01000001">
    <property type="protein sequence ID" value="SMF97258.1"/>
    <property type="molecule type" value="Genomic_DNA"/>
</dbReference>
<dbReference type="AlphaFoldDB" id="A0A1Y6D2T8"/>
<name>A0A1Y6D2T8_9GAMM</name>
<gene>
    <name evidence="6" type="ORF">SAMN02949497_4679</name>
</gene>
<evidence type="ECO:0000259" key="5">
    <source>
        <dbReference type="PROSITE" id="PS50930"/>
    </source>
</evidence>
<dbReference type="GO" id="GO:0000976">
    <property type="term" value="F:transcription cis-regulatory region binding"/>
    <property type="evidence" value="ECO:0007669"/>
    <property type="project" value="TreeGrafter"/>
</dbReference>
<protein>
    <submittedName>
        <fullName evidence="6">Two component transcriptional regulator, LytTR family</fullName>
    </submittedName>
</protein>
<dbReference type="Gene3D" id="2.40.50.1020">
    <property type="entry name" value="LytTr DNA-binding domain"/>
    <property type="match status" value="1"/>
</dbReference>
<evidence type="ECO:0000256" key="3">
    <source>
        <dbReference type="PROSITE-ProRule" id="PRU00169"/>
    </source>
</evidence>
<feature type="domain" description="Response regulatory" evidence="4">
    <location>
        <begin position="2"/>
        <end position="117"/>
    </location>
</feature>
<dbReference type="InterPro" id="IPR001789">
    <property type="entry name" value="Sig_transdc_resp-reg_receiver"/>
</dbReference>
<keyword evidence="2" id="KW-0238">DNA-binding</keyword>
<dbReference type="GO" id="GO:0032993">
    <property type="term" value="C:protein-DNA complex"/>
    <property type="evidence" value="ECO:0007669"/>
    <property type="project" value="TreeGrafter"/>
</dbReference>
<dbReference type="PANTHER" id="PTHR48111">
    <property type="entry name" value="REGULATOR OF RPOS"/>
    <property type="match status" value="1"/>
</dbReference>
<evidence type="ECO:0000256" key="1">
    <source>
        <dbReference type="ARBA" id="ARBA00023012"/>
    </source>
</evidence>
<keyword evidence="1" id="KW-0902">Two-component regulatory system</keyword>
<dbReference type="PROSITE" id="PS50110">
    <property type="entry name" value="RESPONSE_REGULATORY"/>
    <property type="match status" value="1"/>
</dbReference>
<feature type="domain" description="HTH LytTR-type" evidence="5">
    <location>
        <begin position="152"/>
        <end position="246"/>
    </location>
</feature>
<proteinExistence type="predicted"/>
<evidence type="ECO:0000313" key="7">
    <source>
        <dbReference type="Proteomes" id="UP000192923"/>
    </source>
</evidence>
<accession>A0A1Y6D2T8</accession>
<dbReference type="RefSeq" id="WP_085216065.1">
    <property type="nucleotide sequence ID" value="NZ_FXAM01000001.1"/>
</dbReference>
<keyword evidence="3" id="KW-0597">Phosphoprotein</keyword>
<dbReference type="InterPro" id="IPR039420">
    <property type="entry name" value="WalR-like"/>
</dbReference>
<evidence type="ECO:0000256" key="2">
    <source>
        <dbReference type="ARBA" id="ARBA00023125"/>
    </source>
</evidence>
<dbReference type="PROSITE" id="PS50930">
    <property type="entry name" value="HTH_LYTTR"/>
    <property type="match status" value="1"/>
</dbReference>
<dbReference type="InterPro" id="IPR011006">
    <property type="entry name" value="CheY-like_superfamily"/>
</dbReference>
<evidence type="ECO:0000259" key="4">
    <source>
        <dbReference type="PROSITE" id="PS50110"/>
    </source>
</evidence>
<dbReference type="Pfam" id="PF00072">
    <property type="entry name" value="Response_reg"/>
    <property type="match status" value="1"/>
</dbReference>
<dbReference type="GO" id="GO:0000156">
    <property type="term" value="F:phosphorelay response regulator activity"/>
    <property type="evidence" value="ECO:0007669"/>
    <property type="project" value="TreeGrafter"/>
</dbReference>
<dbReference type="Pfam" id="PF04397">
    <property type="entry name" value="LytTR"/>
    <property type="match status" value="1"/>
</dbReference>
<dbReference type="OrthoDB" id="236568at2"/>
<sequence>MKILLVDDEPSARDRLRGLLAEIDPATEIVGEAGEGGEALRLIAKAAPDLVFLDILMPRLDGIATAREISKLAEPPAVVFATAHDDYAVDAFELSAIDYLLKPVRKQRLEAALSKAKRFTGEAWSKLAEALPPECRPARRHLCVYRHGELRLVPLAAVAYFRADNKYTTVRFDEGEALLDDSLVSLEREFGESFIRIHRNALVAVDRVEGLHKLPEGGMGMRLVGVAELLEVSRRHLPGVRERFRQIGGLVP</sequence>
<dbReference type="STRING" id="1760988.SAMN02949497_4679"/>
<dbReference type="PANTHER" id="PTHR48111:SF69">
    <property type="entry name" value="RESPONSE REGULATOR RECEIVER"/>
    <property type="match status" value="1"/>
</dbReference>
<dbReference type="GO" id="GO:0005829">
    <property type="term" value="C:cytosol"/>
    <property type="evidence" value="ECO:0007669"/>
    <property type="project" value="TreeGrafter"/>
</dbReference>
<keyword evidence="7" id="KW-1185">Reference proteome</keyword>
<dbReference type="Proteomes" id="UP000192923">
    <property type="component" value="Unassembled WGS sequence"/>
</dbReference>
<dbReference type="InterPro" id="IPR007492">
    <property type="entry name" value="LytTR_DNA-bd_dom"/>
</dbReference>